<dbReference type="RefSeq" id="WP_089680109.1">
    <property type="nucleotide sequence ID" value="NZ_FNIV01000009.1"/>
</dbReference>
<keyword evidence="9" id="KW-0472">Membrane</keyword>
<evidence type="ECO:0000256" key="10">
    <source>
        <dbReference type="RuleBase" id="RU362123"/>
    </source>
</evidence>
<evidence type="ECO:0000256" key="2">
    <source>
        <dbReference type="ARBA" id="ARBA00006555"/>
    </source>
</evidence>
<feature type="region of interest" description="Disordered" evidence="11">
    <location>
        <begin position="49"/>
        <end position="191"/>
    </location>
</feature>
<dbReference type="OrthoDB" id="1628901at2"/>
<feature type="compositionally biased region" description="Low complexity" evidence="11">
    <location>
        <begin position="80"/>
        <end position="90"/>
    </location>
</feature>
<protein>
    <recommendedName>
        <fullName evidence="10">Protein TonB</fullName>
    </recommendedName>
</protein>
<keyword evidence="5 10" id="KW-0997">Cell inner membrane</keyword>
<dbReference type="Proteomes" id="UP000199075">
    <property type="component" value="Unassembled WGS sequence"/>
</dbReference>
<evidence type="ECO:0000313" key="13">
    <source>
        <dbReference type="EMBL" id="SDO65872.1"/>
    </source>
</evidence>
<dbReference type="InterPro" id="IPR006260">
    <property type="entry name" value="TonB/TolA_C"/>
</dbReference>
<evidence type="ECO:0000256" key="9">
    <source>
        <dbReference type="ARBA" id="ARBA00023136"/>
    </source>
</evidence>
<dbReference type="PRINTS" id="PR01374">
    <property type="entry name" value="TONBPROTEIN"/>
</dbReference>
<reference evidence="14" key="1">
    <citation type="submission" date="2016-10" db="EMBL/GenBank/DDBJ databases">
        <authorList>
            <person name="Varghese N."/>
            <person name="Submissions S."/>
        </authorList>
    </citation>
    <scope>NUCLEOTIDE SEQUENCE [LARGE SCALE GENOMIC DNA]</scope>
    <source>
        <strain evidence="14">CGMCC 1.6444</strain>
    </source>
</reference>
<proteinExistence type="inferred from homology"/>
<evidence type="ECO:0000259" key="12">
    <source>
        <dbReference type="PROSITE" id="PS52015"/>
    </source>
</evidence>
<keyword evidence="8" id="KW-1133">Transmembrane helix</keyword>
<keyword evidence="10" id="KW-0735">Signal-anchor</keyword>
<organism evidence="13 14">
    <name type="scientific">Halomonas shengliensis</name>
    <dbReference type="NCBI Taxonomy" id="419597"/>
    <lineage>
        <taxon>Bacteria</taxon>
        <taxon>Pseudomonadati</taxon>
        <taxon>Pseudomonadota</taxon>
        <taxon>Gammaproteobacteria</taxon>
        <taxon>Oceanospirillales</taxon>
        <taxon>Halomonadaceae</taxon>
        <taxon>Halomonas</taxon>
    </lineage>
</organism>
<dbReference type="GO" id="GO:0015031">
    <property type="term" value="P:protein transport"/>
    <property type="evidence" value="ECO:0007669"/>
    <property type="project" value="UniProtKB-UniRule"/>
</dbReference>
<keyword evidence="6" id="KW-0812">Transmembrane</keyword>
<name>A0A1H0LCR4_9GAMM</name>
<feature type="compositionally biased region" description="Low complexity" evidence="11">
    <location>
        <begin position="147"/>
        <end position="156"/>
    </location>
</feature>
<feature type="compositionally biased region" description="Pro residues" evidence="11">
    <location>
        <begin position="114"/>
        <end position="123"/>
    </location>
</feature>
<feature type="compositionally biased region" description="Pro residues" evidence="11">
    <location>
        <begin position="57"/>
        <end position="79"/>
    </location>
</feature>
<comment type="subcellular location">
    <subcellularLocation>
        <location evidence="1 10">Cell inner membrane</location>
        <topology evidence="1 10">Single-pass membrane protein</topology>
        <orientation evidence="1 10">Periplasmic side</orientation>
    </subcellularLocation>
</comment>
<dbReference type="AlphaFoldDB" id="A0A1H0LCR4"/>
<feature type="domain" description="TonB C-terminal" evidence="12">
    <location>
        <begin position="172"/>
        <end position="259"/>
    </location>
</feature>
<gene>
    <name evidence="13" type="ORF">SAMN04487957_10995</name>
</gene>
<dbReference type="PROSITE" id="PS52015">
    <property type="entry name" value="TONB_CTD"/>
    <property type="match status" value="1"/>
</dbReference>
<keyword evidence="3 10" id="KW-0813">Transport</keyword>
<dbReference type="GO" id="GO:0015891">
    <property type="term" value="P:siderophore transport"/>
    <property type="evidence" value="ECO:0007669"/>
    <property type="project" value="InterPro"/>
</dbReference>
<evidence type="ECO:0000313" key="14">
    <source>
        <dbReference type="Proteomes" id="UP000199075"/>
    </source>
</evidence>
<evidence type="ECO:0000256" key="3">
    <source>
        <dbReference type="ARBA" id="ARBA00022448"/>
    </source>
</evidence>
<evidence type="ECO:0000256" key="4">
    <source>
        <dbReference type="ARBA" id="ARBA00022475"/>
    </source>
</evidence>
<evidence type="ECO:0000256" key="11">
    <source>
        <dbReference type="SAM" id="MobiDB-lite"/>
    </source>
</evidence>
<feature type="compositionally biased region" description="Pro residues" evidence="11">
    <location>
        <begin position="136"/>
        <end position="146"/>
    </location>
</feature>
<evidence type="ECO:0000256" key="6">
    <source>
        <dbReference type="ARBA" id="ARBA00022692"/>
    </source>
</evidence>
<dbReference type="GO" id="GO:0031992">
    <property type="term" value="F:energy transducer activity"/>
    <property type="evidence" value="ECO:0007669"/>
    <property type="project" value="InterPro"/>
</dbReference>
<comment type="similarity">
    <text evidence="2 10">Belongs to the TonB family.</text>
</comment>
<dbReference type="Gene3D" id="3.30.2420.10">
    <property type="entry name" value="TonB"/>
    <property type="match status" value="1"/>
</dbReference>
<dbReference type="InterPro" id="IPR051045">
    <property type="entry name" value="TonB-dependent_transducer"/>
</dbReference>
<dbReference type="SUPFAM" id="SSF74653">
    <property type="entry name" value="TolA/TonB C-terminal domain"/>
    <property type="match status" value="1"/>
</dbReference>
<feature type="compositionally biased region" description="Basic and acidic residues" evidence="11">
    <location>
        <begin position="124"/>
        <end position="134"/>
    </location>
</feature>
<accession>A0A1H0LCR4</accession>
<evidence type="ECO:0000256" key="5">
    <source>
        <dbReference type="ARBA" id="ARBA00022519"/>
    </source>
</evidence>
<dbReference type="EMBL" id="FNIV01000009">
    <property type="protein sequence ID" value="SDO65872.1"/>
    <property type="molecule type" value="Genomic_DNA"/>
</dbReference>
<keyword evidence="7 10" id="KW-0653">Protein transport</keyword>
<dbReference type="PANTHER" id="PTHR33446">
    <property type="entry name" value="PROTEIN TONB-RELATED"/>
    <property type="match status" value="1"/>
</dbReference>
<dbReference type="InterPro" id="IPR037682">
    <property type="entry name" value="TonB_C"/>
</dbReference>
<evidence type="ECO:0000256" key="8">
    <source>
        <dbReference type="ARBA" id="ARBA00022989"/>
    </source>
</evidence>
<keyword evidence="4 10" id="KW-1003">Cell membrane</keyword>
<evidence type="ECO:0000256" key="1">
    <source>
        <dbReference type="ARBA" id="ARBA00004383"/>
    </source>
</evidence>
<dbReference type="STRING" id="419597.SAMN04487957_10995"/>
<dbReference type="NCBIfam" id="TIGR01352">
    <property type="entry name" value="tonB_Cterm"/>
    <property type="match status" value="1"/>
</dbReference>
<comment type="function">
    <text evidence="10">Interacts with outer membrane receptor proteins that carry out high-affinity binding and energy dependent uptake into the periplasmic space of specific substrates. It could act to transduce energy from the cytoplasmic membrane to specific energy-requiring processes in the outer membrane, resulting in the release into the periplasm of ligands bound by these outer membrane proteins.</text>
</comment>
<dbReference type="GO" id="GO:0055085">
    <property type="term" value="P:transmembrane transport"/>
    <property type="evidence" value="ECO:0007669"/>
    <property type="project" value="InterPro"/>
</dbReference>
<keyword evidence="14" id="KW-1185">Reference proteome</keyword>
<evidence type="ECO:0000256" key="7">
    <source>
        <dbReference type="ARBA" id="ARBA00022927"/>
    </source>
</evidence>
<dbReference type="GO" id="GO:0030288">
    <property type="term" value="C:outer membrane-bounded periplasmic space"/>
    <property type="evidence" value="ECO:0007669"/>
    <property type="project" value="InterPro"/>
</dbReference>
<dbReference type="GO" id="GO:0005886">
    <property type="term" value="C:plasma membrane"/>
    <property type="evidence" value="ECO:0007669"/>
    <property type="project" value="UniProtKB-SubCell"/>
</dbReference>
<dbReference type="InterPro" id="IPR003538">
    <property type="entry name" value="TonB"/>
</dbReference>
<sequence>MTRVPVAILAGALLALGLFWLLALLVSPPEQEIEVLEMPLTMMQPVAAPEPEAAEPATPPPPAVPPAATPPPLPEPAPLPDAALALPEAELPAERAEPVALDSSLPELAEVRPDPPPQEPPPPEPRRELPREPRAAPAPDPVPSPAPASASSPAAESPEEAVARAPVSREPVDVGQIAPTRRVPPEYPSRAQRRGLEGYVELAFVIRADGSVDRSSIRVTSARPANVFDKAARQAVSRWRFEPAQGLRRARQRLEFQLR</sequence>
<dbReference type="Pfam" id="PF03544">
    <property type="entry name" value="TonB_C"/>
    <property type="match status" value="1"/>
</dbReference>